<dbReference type="Gene3D" id="2.60.120.260">
    <property type="entry name" value="Galactose-binding domain-like"/>
    <property type="match status" value="1"/>
</dbReference>
<organism evidence="4 5">
    <name type="scientific">Isoptericola cucumis</name>
    <dbReference type="NCBI Taxonomy" id="1776856"/>
    <lineage>
        <taxon>Bacteria</taxon>
        <taxon>Bacillati</taxon>
        <taxon>Actinomycetota</taxon>
        <taxon>Actinomycetes</taxon>
        <taxon>Micrococcales</taxon>
        <taxon>Promicromonosporaceae</taxon>
        <taxon>Isoptericola</taxon>
    </lineage>
</organism>
<dbReference type="RefSeq" id="WP_188521800.1">
    <property type="nucleotide sequence ID" value="NZ_BMDG01000001.1"/>
</dbReference>
<dbReference type="SMART" id="SM00939">
    <property type="entry name" value="PepX_C"/>
    <property type="match status" value="1"/>
</dbReference>
<dbReference type="InterPro" id="IPR013736">
    <property type="entry name" value="Xaa-Pro_dipept_C"/>
</dbReference>
<dbReference type="Pfam" id="PF02129">
    <property type="entry name" value="Peptidase_S15"/>
    <property type="match status" value="1"/>
</dbReference>
<dbReference type="EMBL" id="BMDG01000001">
    <property type="protein sequence ID" value="GGI04652.1"/>
    <property type="molecule type" value="Genomic_DNA"/>
</dbReference>
<keyword evidence="5" id="KW-1185">Reference proteome</keyword>
<evidence type="ECO:0000313" key="4">
    <source>
        <dbReference type="EMBL" id="GGI04652.1"/>
    </source>
</evidence>
<keyword evidence="2" id="KW-0732">Signal</keyword>
<dbReference type="NCBIfam" id="TIGR00976">
    <property type="entry name" value="CocE_NonD"/>
    <property type="match status" value="1"/>
</dbReference>
<evidence type="ECO:0000256" key="2">
    <source>
        <dbReference type="SAM" id="SignalP"/>
    </source>
</evidence>
<keyword evidence="1" id="KW-0378">Hydrolase</keyword>
<dbReference type="InterPro" id="IPR008979">
    <property type="entry name" value="Galactose-bd-like_sf"/>
</dbReference>
<feature type="chain" id="PRO_5045355952" evidence="2">
    <location>
        <begin position="30"/>
        <end position="649"/>
    </location>
</feature>
<dbReference type="SUPFAM" id="SSF49785">
    <property type="entry name" value="Galactose-binding domain-like"/>
    <property type="match status" value="1"/>
</dbReference>
<dbReference type="Proteomes" id="UP000632535">
    <property type="component" value="Unassembled WGS sequence"/>
</dbReference>
<dbReference type="InterPro" id="IPR005674">
    <property type="entry name" value="CocE/Ser_esterase"/>
</dbReference>
<dbReference type="InterPro" id="IPR000383">
    <property type="entry name" value="Xaa-Pro-like_dom"/>
</dbReference>
<gene>
    <name evidence="4" type="primary">pepX</name>
    <name evidence="4" type="ORF">GCM10007368_02230</name>
</gene>
<evidence type="ECO:0000313" key="5">
    <source>
        <dbReference type="Proteomes" id="UP000632535"/>
    </source>
</evidence>
<protein>
    <submittedName>
        <fullName evidence="4">X-Pro dipeptidyl-peptidase</fullName>
    </submittedName>
</protein>
<name>A0ABQ2B070_9MICO</name>
<proteinExistence type="predicted"/>
<sequence length="649" mass="68240">MGVSRGSGRRSSRPVGAALVAAFTGLVVAAGAAVPATAAPAAPPPAADGQPYVLGDDGATAPVYSYGDAIKESVWVDAPDLDGDGQPERIAADLIRPAELNGEAEVPVVMDASPYYSCCGRGNESELKTYDADGTIESFPLFYDNYFVPRGYAFVAVDMAGTGRSTGCTDHGGPSDILSVKAVVDWLNGRGTASYADGTPAEASWSTGATGMIGKSYDGTLANGVAATGVEGLETIVPIAAISSWYDYDRAQGLPFSTGYPAWLSEYVAGDRHEATSCSAQLEQMTADSADDTGAHNAFWDERDYRAGTLGDASQVTASVFVMHGLQDTNVDTPNFSRWWEALGEHGVDRKMWLSRLGHVDPFDSDRAAWVDTLHRWFDHELHGVRNGIDREPAVRVEVAPDEWVEQDDWPAAKRTTKLRPKADGSLSLGAGGPAVDADWVNDPSQRFSQALGAGENPHRLLFTTGTLRDDLRVSGTPSVTTTLSSDAPTGQVTVGLVDYGPADRVLPQGDGALTLETESCWGAASAVDDACYLDVERRIGPTDLQVLARGWARLDGAGTHRLTVEMQANDLVVPAGHQLGLVVMGTDRGATVTVDPAASEYSVDLGATTLDLPVTGPRASFAPGASQVPDADEIDPLVAPLTGVVIPD</sequence>
<accession>A0ABQ2B070</accession>
<reference evidence="5" key="1">
    <citation type="journal article" date="2019" name="Int. J. Syst. Evol. Microbiol.">
        <title>The Global Catalogue of Microorganisms (GCM) 10K type strain sequencing project: providing services to taxonomists for standard genome sequencing and annotation.</title>
        <authorList>
            <consortium name="The Broad Institute Genomics Platform"/>
            <consortium name="The Broad Institute Genome Sequencing Center for Infectious Disease"/>
            <person name="Wu L."/>
            <person name="Ma J."/>
        </authorList>
    </citation>
    <scope>NUCLEOTIDE SEQUENCE [LARGE SCALE GENOMIC DNA]</scope>
    <source>
        <strain evidence="5">CCM 8653</strain>
    </source>
</reference>
<dbReference type="SUPFAM" id="SSF53474">
    <property type="entry name" value="alpha/beta-Hydrolases"/>
    <property type="match status" value="1"/>
</dbReference>
<feature type="signal peptide" evidence="2">
    <location>
        <begin position="1"/>
        <end position="29"/>
    </location>
</feature>
<dbReference type="Gene3D" id="1.10.246.70">
    <property type="match status" value="1"/>
</dbReference>
<feature type="domain" description="Xaa-Pro dipeptidyl-peptidase C-terminal" evidence="3">
    <location>
        <begin position="375"/>
        <end position="612"/>
    </location>
</feature>
<dbReference type="Gene3D" id="3.40.50.1820">
    <property type="entry name" value="alpha/beta hydrolase"/>
    <property type="match status" value="1"/>
</dbReference>
<evidence type="ECO:0000256" key="1">
    <source>
        <dbReference type="ARBA" id="ARBA00022801"/>
    </source>
</evidence>
<comment type="caution">
    <text evidence="4">The sequence shown here is derived from an EMBL/GenBank/DDBJ whole genome shotgun (WGS) entry which is preliminary data.</text>
</comment>
<dbReference type="InterPro" id="IPR029058">
    <property type="entry name" value="AB_hydrolase_fold"/>
</dbReference>
<evidence type="ECO:0000259" key="3">
    <source>
        <dbReference type="SMART" id="SM00939"/>
    </source>
</evidence>
<dbReference type="Pfam" id="PF08530">
    <property type="entry name" value="PepX_C"/>
    <property type="match status" value="1"/>
</dbReference>